<evidence type="ECO:0000313" key="13">
    <source>
        <dbReference type="EMBL" id="KAK2080000.1"/>
    </source>
</evidence>
<reference evidence="13" key="1">
    <citation type="submission" date="2021-01" db="EMBL/GenBank/DDBJ databases">
        <authorList>
            <person name="Eckstrom K.M.E."/>
        </authorList>
    </citation>
    <scope>NUCLEOTIDE SEQUENCE</scope>
    <source>
        <strain evidence="13">UVCC 0001</strain>
    </source>
</reference>
<keyword evidence="14" id="KW-1185">Reference proteome</keyword>
<protein>
    <recommendedName>
        <fullName evidence="5">NADH dehydrogenase [ubiquinone] 1 beta subcomplex subunit 7</fullName>
    </recommendedName>
</protein>
<evidence type="ECO:0000256" key="9">
    <source>
        <dbReference type="ARBA" id="ARBA00022982"/>
    </source>
</evidence>
<evidence type="ECO:0000256" key="6">
    <source>
        <dbReference type="ARBA" id="ARBA00022448"/>
    </source>
</evidence>
<dbReference type="PANTHER" id="PTHR20900:SF0">
    <property type="entry name" value="NADH DEHYDROGENASE [UBIQUINONE] 1 BETA SUBCOMPLEX SUBUNIT 7"/>
    <property type="match status" value="1"/>
</dbReference>
<organism evidence="13 14">
    <name type="scientific">Prototheca wickerhamii</name>
    <dbReference type="NCBI Taxonomy" id="3111"/>
    <lineage>
        <taxon>Eukaryota</taxon>
        <taxon>Viridiplantae</taxon>
        <taxon>Chlorophyta</taxon>
        <taxon>core chlorophytes</taxon>
        <taxon>Trebouxiophyceae</taxon>
        <taxon>Chlorellales</taxon>
        <taxon>Chlorellaceae</taxon>
        <taxon>Prototheca</taxon>
    </lineage>
</organism>
<evidence type="ECO:0000313" key="14">
    <source>
        <dbReference type="Proteomes" id="UP001255856"/>
    </source>
</evidence>
<keyword evidence="8" id="KW-0999">Mitochondrion inner membrane</keyword>
<keyword evidence="6" id="KW-0813">Transport</keyword>
<comment type="subcellular location">
    <subcellularLocation>
        <location evidence="3">Mitochondrion inner membrane</location>
        <topology evidence="3">Peripheral membrane protein</topology>
    </subcellularLocation>
    <subcellularLocation>
        <location evidence="2">Mitochondrion intermembrane space</location>
    </subcellularLocation>
</comment>
<evidence type="ECO:0000256" key="2">
    <source>
        <dbReference type="ARBA" id="ARBA00004569"/>
    </source>
</evidence>
<dbReference type="GO" id="GO:0005743">
    <property type="term" value="C:mitochondrial inner membrane"/>
    <property type="evidence" value="ECO:0007669"/>
    <property type="project" value="UniProtKB-SubCell"/>
</dbReference>
<keyword evidence="7" id="KW-0679">Respiratory chain</keyword>
<dbReference type="Proteomes" id="UP001255856">
    <property type="component" value="Unassembled WGS sequence"/>
</dbReference>
<evidence type="ECO:0000256" key="12">
    <source>
        <dbReference type="ARBA" id="ARBA00023157"/>
    </source>
</evidence>
<gene>
    <name evidence="13" type="ORF">QBZ16_002395</name>
</gene>
<evidence type="ECO:0000256" key="5">
    <source>
        <dbReference type="ARBA" id="ARBA00018677"/>
    </source>
</evidence>
<proteinExistence type="inferred from homology"/>
<keyword evidence="9" id="KW-0249">Electron transport</keyword>
<keyword evidence="10" id="KW-0496">Mitochondrion</keyword>
<evidence type="ECO:0000256" key="1">
    <source>
        <dbReference type="ARBA" id="ARBA00003195"/>
    </source>
</evidence>
<evidence type="ECO:0000256" key="3">
    <source>
        <dbReference type="ARBA" id="ARBA00004637"/>
    </source>
</evidence>
<comment type="similarity">
    <text evidence="4">Belongs to the complex I NDUFB7 subunit family.</text>
</comment>
<evidence type="ECO:0000256" key="4">
    <source>
        <dbReference type="ARBA" id="ARBA00008006"/>
    </source>
</evidence>
<dbReference type="EMBL" id="JASFZW010000002">
    <property type="protein sequence ID" value="KAK2080000.1"/>
    <property type="molecule type" value="Genomic_DNA"/>
</dbReference>
<evidence type="ECO:0000256" key="8">
    <source>
        <dbReference type="ARBA" id="ARBA00022792"/>
    </source>
</evidence>
<keyword evidence="12" id="KW-1015">Disulfide bond</keyword>
<dbReference type="Pfam" id="PF05676">
    <property type="entry name" value="NDUF_B7"/>
    <property type="match status" value="1"/>
</dbReference>
<sequence>MHEEMRRNKVDMAFRDQCVDKLVTLNKCRRASFFLPWKCEHERHEHEKCEYIEYKKRVALATAEHERQA</sequence>
<keyword evidence="11" id="KW-0472">Membrane</keyword>
<dbReference type="GO" id="GO:0005758">
    <property type="term" value="C:mitochondrial intermembrane space"/>
    <property type="evidence" value="ECO:0007669"/>
    <property type="project" value="UniProtKB-SubCell"/>
</dbReference>
<dbReference type="PANTHER" id="PTHR20900">
    <property type="entry name" value="NADH:UBIQUINONE OXIDOREDUCTASE B18-LIKE SUBUNIT"/>
    <property type="match status" value="1"/>
</dbReference>
<evidence type="ECO:0000256" key="10">
    <source>
        <dbReference type="ARBA" id="ARBA00023128"/>
    </source>
</evidence>
<comment type="function">
    <text evidence="1">Accessory subunit of the mitochondrial membrane respiratory chain NADH dehydrogenase (Complex I), that is believed not to be involved in catalysis. Complex I functions in the transfer of electrons from NADH to the respiratory chain. The immediate electron acceptor for the enzyme is believed to be ubiquinone.</text>
</comment>
<dbReference type="InterPro" id="IPR008698">
    <property type="entry name" value="NDUB7"/>
</dbReference>
<dbReference type="AlphaFoldDB" id="A0AAD9INC6"/>
<name>A0AAD9INC6_PROWI</name>
<comment type="caution">
    <text evidence="13">The sequence shown here is derived from an EMBL/GenBank/DDBJ whole genome shotgun (WGS) entry which is preliminary data.</text>
</comment>
<evidence type="ECO:0000256" key="7">
    <source>
        <dbReference type="ARBA" id="ARBA00022660"/>
    </source>
</evidence>
<accession>A0AAD9INC6</accession>
<evidence type="ECO:0000256" key="11">
    <source>
        <dbReference type="ARBA" id="ARBA00023136"/>
    </source>
</evidence>